<proteinExistence type="predicted"/>
<name>A0ABZ0CST3_9BURK</name>
<evidence type="ECO:0000259" key="1">
    <source>
        <dbReference type="Pfam" id="PF20091"/>
    </source>
</evidence>
<reference evidence="2 3" key="1">
    <citation type="submission" date="2023-10" db="EMBL/GenBank/DDBJ databases">
        <title>Bacteria for the degradation of biodegradable plastic PBAT(Polybutylene adipate terephthalate).</title>
        <authorList>
            <person name="Weon H.-Y."/>
            <person name="Yeon J."/>
        </authorList>
    </citation>
    <scope>NUCLEOTIDE SEQUENCE [LARGE SCALE GENOMIC DNA]</scope>
    <source>
        <strain evidence="2 3">SBD 7-3</strain>
    </source>
</reference>
<keyword evidence="3" id="KW-1185">Reference proteome</keyword>
<dbReference type="EMBL" id="CP136336">
    <property type="protein sequence ID" value="WOB05938.1"/>
    <property type="molecule type" value="Genomic_DNA"/>
</dbReference>
<accession>A0ABZ0CST3</accession>
<sequence length="532" mass="57253">MPSPTVTGPVPSQAPGSASRDYPWMATMHNLAAVGYVEEEFFLDGTANRYNTAVPLGTNASVVSSGHPYRTRIIVRRPISPWKFNGTVLAEWQNVTAGYDLDAMWGASFEHIVRSGYVWVGISAQRVGVQGTPNGLKNWSTTRYGSLDVTAGGTVVDDSLSYDIYAQALQALRQPTGVRPLGKLEARRVFAIGASQSAGRLHVFINALHPLIGDPVDAYLLYIGGGLVRSDLTVPIFKLISETDVPVQVAARQPDTPLFRFWEVAGASHSGRRTVLNTRPLLARDGVAPTVGDCARPPYPRVPIQYVTNAVYDHMVRWVREGVQPPSAPPITTVGTAVQRDAYGNALGGIRLAEFAVPTALNSGANTGAAFCILYGSYIPFEQSVLDQLYPTHGGYVVPVFNQAHDTVREGYVLWQDALRTKHLAAHSIVGSGAPCSATCRAAQDLLEASYFYLYTSGADDELTHKVILAIKALARGEAAGGQAQAFAHKVVRHTLNDYVDDVQRLKAKGRLSQVSANELVNGANATLAAMP</sequence>
<feature type="domain" description="Alpha/beta hydrolase" evidence="1">
    <location>
        <begin position="7"/>
        <end position="420"/>
    </location>
</feature>
<dbReference type="InterPro" id="IPR045394">
    <property type="entry name" value="Abhydrolase_dom"/>
</dbReference>
<dbReference type="Pfam" id="PF20091">
    <property type="entry name" value="Abhydrolase_10"/>
    <property type="match status" value="1"/>
</dbReference>
<dbReference type="Proteomes" id="UP001303946">
    <property type="component" value="Chromosome"/>
</dbReference>
<dbReference type="RefSeq" id="WP_316698067.1">
    <property type="nucleotide sequence ID" value="NZ_CP136336.1"/>
</dbReference>
<evidence type="ECO:0000313" key="2">
    <source>
        <dbReference type="EMBL" id="WOB05938.1"/>
    </source>
</evidence>
<keyword evidence="2" id="KW-0378">Hydrolase</keyword>
<gene>
    <name evidence="2" type="ORF">RXV79_13510</name>
</gene>
<organism evidence="2 3">
    <name type="scientific">Piscinibacter gummiphilus</name>
    <dbReference type="NCBI Taxonomy" id="946333"/>
    <lineage>
        <taxon>Bacteria</taxon>
        <taxon>Pseudomonadati</taxon>
        <taxon>Pseudomonadota</taxon>
        <taxon>Betaproteobacteria</taxon>
        <taxon>Burkholderiales</taxon>
        <taxon>Sphaerotilaceae</taxon>
        <taxon>Piscinibacter</taxon>
    </lineage>
</organism>
<protein>
    <submittedName>
        <fullName evidence="2">Alpha/beta hydrolase domain-containing protein</fullName>
    </submittedName>
</protein>
<evidence type="ECO:0000313" key="3">
    <source>
        <dbReference type="Proteomes" id="UP001303946"/>
    </source>
</evidence>
<dbReference type="GO" id="GO:0016787">
    <property type="term" value="F:hydrolase activity"/>
    <property type="evidence" value="ECO:0007669"/>
    <property type="project" value="UniProtKB-KW"/>
</dbReference>